<keyword evidence="3" id="KW-0611">Plant defense</keyword>
<dbReference type="GO" id="GO:0006952">
    <property type="term" value="P:defense response"/>
    <property type="evidence" value="ECO:0007669"/>
    <property type="project" value="UniProtKB-KW"/>
</dbReference>
<dbReference type="InterPro" id="IPR027417">
    <property type="entry name" value="P-loop_NTPase"/>
</dbReference>
<dbReference type="CDD" id="cd14798">
    <property type="entry name" value="RX-CC_like"/>
    <property type="match status" value="1"/>
</dbReference>
<feature type="domain" description="Disease resistance N-terminal" evidence="5">
    <location>
        <begin position="5"/>
        <end position="86"/>
    </location>
</feature>
<sequence length="348" mass="40452">MVDAVVSFVVNKLGGFLIKEAVFLRGLKNEVQWLKDELRCMHPFLKDAEERQYGDAPVHGWVSDIKELAYDIEDALDAFYLKVHRKVDDDDDGGKPKSGCFPSMCSCIFDKGNLYNIGKEIEDFKNRLNHLSRRRPLYGLQDSVNNGETRSNIALVKLKDLRRVASFAVEASVVGFEDDAHELLTKLFDKEPRRFIISIYGMGGLGKTTLAGKLYRNNDVMKRFNYHAWVSVSQDYTTRDLLQRIIKSFEFGTKQIHEEIEKMNEEDLGRYLLKSMQYSSYVLVIDDVWDKEAWATLKKAFPDNKNGSRVIITTRNKEVAERTDERTYAHKLRYLRSGNYFMRKRIKR</sequence>
<dbReference type="PRINTS" id="PR00364">
    <property type="entry name" value="DISEASERSIST"/>
</dbReference>
<dbReference type="Gene3D" id="3.40.50.300">
    <property type="entry name" value="P-loop containing nucleotide triphosphate hydrolases"/>
    <property type="match status" value="1"/>
</dbReference>
<feature type="domain" description="NB-ARC" evidence="4">
    <location>
        <begin position="177"/>
        <end position="337"/>
    </location>
</feature>
<dbReference type="Proteomes" id="UP001280121">
    <property type="component" value="Unassembled WGS sequence"/>
</dbReference>
<dbReference type="SUPFAM" id="SSF52540">
    <property type="entry name" value="P-loop containing nucleoside triphosphate hydrolases"/>
    <property type="match status" value="1"/>
</dbReference>
<evidence type="ECO:0000259" key="5">
    <source>
        <dbReference type="Pfam" id="PF18052"/>
    </source>
</evidence>
<evidence type="ECO:0000313" key="6">
    <source>
        <dbReference type="EMBL" id="KAK2637770.1"/>
    </source>
</evidence>
<dbReference type="FunFam" id="3.40.50.300:FF:001091">
    <property type="entry name" value="Probable disease resistance protein At1g61300"/>
    <property type="match status" value="1"/>
</dbReference>
<dbReference type="GO" id="GO:0043531">
    <property type="term" value="F:ADP binding"/>
    <property type="evidence" value="ECO:0007669"/>
    <property type="project" value="InterPro"/>
</dbReference>
<dbReference type="AlphaFoldDB" id="A0AAD9WPQ2"/>
<dbReference type="PANTHER" id="PTHR19338">
    <property type="entry name" value="TRANSLOCASE OF INNER MITOCHONDRIAL MEMBRANE 13 HOMOLOG"/>
    <property type="match status" value="1"/>
</dbReference>
<dbReference type="InterPro" id="IPR041118">
    <property type="entry name" value="Rx_N"/>
</dbReference>
<dbReference type="InterPro" id="IPR038005">
    <property type="entry name" value="RX-like_CC"/>
</dbReference>
<reference evidence="6" key="1">
    <citation type="journal article" date="2023" name="Plant J.">
        <title>Genome sequences and population genomics provide insights into the demographic history, inbreeding, and mutation load of two 'living fossil' tree species of Dipteronia.</title>
        <authorList>
            <person name="Feng Y."/>
            <person name="Comes H.P."/>
            <person name="Chen J."/>
            <person name="Zhu S."/>
            <person name="Lu R."/>
            <person name="Zhang X."/>
            <person name="Li P."/>
            <person name="Qiu J."/>
            <person name="Olsen K.M."/>
            <person name="Qiu Y."/>
        </authorList>
    </citation>
    <scope>NUCLEOTIDE SEQUENCE</scope>
    <source>
        <strain evidence="6">KIB01</strain>
    </source>
</reference>
<dbReference type="Gene3D" id="1.20.5.4130">
    <property type="match status" value="1"/>
</dbReference>
<proteinExistence type="predicted"/>
<protein>
    <recommendedName>
        <fullName evidence="8">Disease resistance protein</fullName>
    </recommendedName>
</protein>
<gene>
    <name evidence="6" type="ORF">Ddye_025565</name>
</gene>
<dbReference type="PANTHER" id="PTHR19338:SF24">
    <property type="entry name" value="SNKR2GH2 PROTEIN"/>
    <property type="match status" value="1"/>
</dbReference>
<dbReference type="Pfam" id="PF18052">
    <property type="entry name" value="Rx_N"/>
    <property type="match status" value="1"/>
</dbReference>
<dbReference type="InterPro" id="IPR002182">
    <property type="entry name" value="NB-ARC"/>
</dbReference>
<evidence type="ECO:0000256" key="2">
    <source>
        <dbReference type="ARBA" id="ARBA00022741"/>
    </source>
</evidence>
<evidence type="ECO:0008006" key="8">
    <source>
        <dbReference type="Google" id="ProtNLM"/>
    </source>
</evidence>
<keyword evidence="7" id="KW-1185">Reference proteome</keyword>
<evidence type="ECO:0000259" key="4">
    <source>
        <dbReference type="Pfam" id="PF00931"/>
    </source>
</evidence>
<evidence type="ECO:0000256" key="1">
    <source>
        <dbReference type="ARBA" id="ARBA00022737"/>
    </source>
</evidence>
<keyword evidence="1" id="KW-0677">Repeat</keyword>
<accession>A0AAD9WPQ2</accession>
<comment type="caution">
    <text evidence="6">The sequence shown here is derived from an EMBL/GenBank/DDBJ whole genome shotgun (WGS) entry which is preliminary data.</text>
</comment>
<organism evidence="6 7">
    <name type="scientific">Dipteronia dyeriana</name>
    <dbReference type="NCBI Taxonomy" id="168575"/>
    <lineage>
        <taxon>Eukaryota</taxon>
        <taxon>Viridiplantae</taxon>
        <taxon>Streptophyta</taxon>
        <taxon>Embryophyta</taxon>
        <taxon>Tracheophyta</taxon>
        <taxon>Spermatophyta</taxon>
        <taxon>Magnoliopsida</taxon>
        <taxon>eudicotyledons</taxon>
        <taxon>Gunneridae</taxon>
        <taxon>Pentapetalae</taxon>
        <taxon>rosids</taxon>
        <taxon>malvids</taxon>
        <taxon>Sapindales</taxon>
        <taxon>Sapindaceae</taxon>
        <taxon>Hippocastanoideae</taxon>
        <taxon>Acereae</taxon>
        <taxon>Dipteronia</taxon>
    </lineage>
</organism>
<evidence type="ECO:0000313" key="7">
    <source>
        <dbReference type="Proteomes" id="UP001280121"/>
    </source>
</evidence>
<dbReference type="Pfam" id="PF00931">
    <property type="entry name" value="NB-ARC"/>
    <property type="match status" value="1"/>
</dbReference>
<name>A0AAD9WPQ2_9ROSI</name>
<keyword evidence="2" id="KW-0547">Nucleotide-binding</keyword>
<dbReference type="EMBL" id="JANJYI010000008">
    <property type="protein sequence ID" value="KAK2637770.1"/>
    <property type="molecule type" value="Genomic_DNA"/>
</dbReference>
<evidence type="ECO:0000256" key="3">
    <source>
        <dbReference type="ARBA" id="ARBA00022821"/>
    </source>
</evidence>